<name>A0A6G1EBL3_9ORYZ</name>
<proteinExistence type="predicted"/>
<gene>
    <name evidence="2" type="ORF">E2562_003123</name>
</gene>
<protein>
    <submittedName>
        <fullName evidence="2">Uncharacterized protein</fullName>
    </submittedName>
</protein>
<dbReference type="Proteomes" id="UP000479710">
    <property type="component" value="Unassembled WGS sequence"/>
</dbReference>
<dbReference type="AlphaFoldDB" id="A0A6G1EBL3"/>
<feature type="compositionally biased region" description="Low complexity" evidence="1">
    <location>
        <begin position="34"/>
        <end position="49"/>
    </location>
</feature>
<reference evidence="2 3" key="1">
    <citation type="submission" date="2019-11" db="EMBL/GenBank/DDBJ databases">
        <title>Whole genome sequence of Oryza granulata.</title>
        <authorList>
            <person name="Li W."/>
        </authorList>
    </citation>
    <scope>NUCLEOTIDE SEQUENCE [LARGE SCALE GENOMIC DNA]</scope>
    <source>
        <strain evidence="3">cv. Menghai</strain>
        <tissue evidence="2">Leaf</tissue>
    </source>
</reference>
<feature type="compositionally biased region" description="Basic and acidic residues" evidence="1">
    <location>
        <begin position="172"/>
        <end position="185"/>
    </location>
</feature>
<feature type="region of interest" description="Disordered" evidence="1">
    <location>
        <begin position="24"/>
        <end position="51"/>
    </location>
</feature>
<organism evidence="2 3">
    <name type="scientific">Oryza meyeriana var. granulata</name>
    <dbReference type="NCBI Taxonomy" id="110450"/>
    <lineage>
        <taxon>Eukaryota</taxon>
        <taxon>Viridiplantae</taxon>
        <taxon>Streptophyta</taxon>
        <taxon>Embryophyta</taxon>
        <taxon>Tracheophyta</taxon>
        <taxon>Spermatophyta</taxon>
        <taxon>Magnoliopsida</taxon>
        <taxon>Liliopsida</taxon>
        <taxon>Poales</taxon>
        <taxon>Poaceae</taxon>
        <taxon>BOP clade</taxon>
        <taxon>Oryzoideae</taxon>
        <taxon>Oryzeae</taxon>
        <taxon>Oryzinae</taxon>
        <taxon>Oryza</taxon>
        <taxon>Oryza meyeriana</taxon>
    </lineage>
</organism>
<evidence type="ECO:0000256" key="1">
    <source>
        <dbReference type="SAM" id="MobiDB-lite"/>
    </source>
</evidence>
<evidence type="ECO:0000313" key="2">
    <source>
        <dbReference type="EMBL" id="KAF0921323.1"/>
    </source>
</evidence>
<feature type="region of interest" description="Disordered" evidence="1">
    <location>
        <begin position="153"/>
        <end position="191"/>
    </location>
</feature>
<comment type="caution">
    <text evidence="2">The sequence shown here is derived from an EMBL/GenBank/DDBJ whole genome shotgun (WGS) entry which is preliminary data.</text>
</comment>
<dbReference type="EMBL" id="SPHZ02000004">
    <property type="protein sequence ID" value="KAF0921323.1"/>
    <property type="molecule type" value="Genomic_DNA"/>
</dbReference>
<evidence type="ECO:0000313" key="3">
    <source>
        <dbReference type="Proteomes" id="UP000479710"/>
    </source>
</evidence>
<keyword evidence="3" id="KW-1185">Reference proteome</keyword>
<accession>A0A6G1EBL3</accession>
<sequence>MFSGAIAPTSLAYKEVVFSSSHSLCRRSKPPSSPVVSSDLSPLSSSPSGLWPPPAVEPSAAGLRHHRPRVRIVELDPGIASTSPVNRWSHLVIVSRSNAATPEPHRRRVLVVVIAVVLPPYHVEFCSFGCSRSADQDVRRPFSLSKEDIAKNASCRRPLADQASASTSPTVRPEEGREEEKEEPNRLQWLHMQKRSSTVMMEIWRTRPGSGQVAYGAWSRCLR</sequence>